<comment type="caution">
    <text evidence="1">The sequence shown here is derived from an EMBL/GenBank/DDBJ whole genome shotgun (WGS) entry which is preliminary data.</text>
</comment>
<dbReference type="SUPFAM" id="SSF159594">
    <property type="entry name" value="XCC0632-like"/>
    <property type="match status" value="1"/>
</dbReference>
<proteinExistence type="predicted"/>
<organism evidence="1 2">
    <name type="scientific">Teichococcus globiformis</name>
    <dbReference type="NCBI Taxonomy" id="2307229"/>
    <lineage>
        <taxon>Bacteria</taxon>
        <taxon>Pseudomonadati</taxon>
        <taxon>Pseudomonadota</taxon>
        <taxon>Alphaproteobacteria</taxon>
        <taxon>Acetobacterales</taxon>
        <taxon>Roseomonadaceae</taxon>
        <taxon>Roseomonas</taxon>
    </lineage>
</organism>
<evidence type="ECO:0000313" key="1">
    <source>
        <dbReference type="EMBL" id="MFC3126561.1"/>
    </source>
</evidence>
<dbReference type="EMBL" id="JBHRTN010000018">
    <property type="protein sequence ID" value="MFC3126561.1"/>
    <property type="molecule type" value="Genomic_DNA"/>
</dbReference>
<gene>
    <name evidence="1" type="ORF">ACFOD4_15970</name>
</gene>
<reference evidence="2" key="1">
    <citation type="journal article" date="2019" name="Int. J. Syst. Evol. Microbiol.">
        <title>The Global Catalogue of Microorganisms (GCM) 10K type strain sequencing project: providing services to taxonomists for standard genome sequencing and annotation.</title>
        <authorList>
            <consortium name="The Broad Institute Genomics Platform"/>
            <consortium name="The Broad Institute Genome Sequencing Center for Infectious Disease"/>
            <person name="Wu L."/>
            <person name="Ma J."/>
        </authorList>
    </citation>
    <scope>NUCLEOTIDE SEQUENCE [LARGE SCALE GENOMIC DNA]</scope>
    <source>
        <strain evidence="2">KCTC 52094</strain>
    </source>
</reference>
<accession>A0ABV7G4Z7</accession>
<dbReference type="PROSITE" id="PS51257">
    <property type="entry name" value="PROKAR_LIPOPROTEIN"/>
    <property type="match status" value="1"/>
</dbReference>
<protein>
    <recommendedName>
        <fullName evidence="3">ABC-type transport auxiliary lipoprotein component domain-containing protein</fullName>
    </recommendedName>
</protein>
<dbReference type="Gene3D" id="3.40.50.10610">
    <property type="entry name" value="ABC-type transport auxiliary lipoprotein component"/>
    <property type="match status" value="1"/>
</dbReference>
<keyword evidence="2" id="KW-1185">Reference proteome</keyword>
<name>A0ABV7G4Z7_9PROT</name>
<evidence type="ECO:0000313" key="2">
    <source>
        <dbReference type="Proteomes" id="UP001595593"/>
    </source>
</evidence>
<evidence type="ECO:0008006" key="3">
    <source>
        <dbReference type="Google" id="ProtNLM"/>
    </source>
</evidence>
<dbReference type="Proteomes" id="UP001595593">
    <property type="component" value="Unassembled WGS sequence"/>
</dbReference>
<sequence>MRRRLALLAMPALAACSVLPSYDYVEPRRFPLAPQRQGQAATGPARRVLLVRLMRAAPGMESRGLRSLRPDGTEALDFYAEWTAPPAEAAEEVLRRWLAESGRFSAVIATGSRIAPDLVLESELTSLVADLGTRQARAGLSAVLLRQQGGQTQLVRQWSLQGSAPLAPQGELPAEALAQGMNAALADALAALEQRLSRYG</sequence>